<keyword evidence="9" id="KW-0862">Zinc</keyword>
<evidence type="ECO:0000256" key="11">
    <source>
        <dbReference type="ARBA" id="ARBA00023049"/>
    </source>
</evidence>
<dbReference type="WBParaSite" id="PTRK_0000940900.1">
    <property type="protein sequence ID" value="PTRK_0000940900.1"/>
    <property type="gene ID" value="PTRK_0000940900"/>
</dbReference>
<reference evidence="18" key="1">
    <citation type="submission" date="2017-02" db="UniProtKB">
        <authorList>
            <consortium name="WormBaseParasite"/>
        </authorList>
    </citation>
    <scope>IDENTIFICATION</scope>
</reference>
<dbReference type="InterPro" id="IPR036990">
    <property type="entry name" value="M14A-like_propep"/>
</dbReference>
<dbReference type="STRING" id="131310.A0A0N4ZLN5"/>
<comment type="similarity">
    <text evidence="3 14">Belongs to the peptidase M14 family.</text>
</comment>
<dbReference type="InterPro" id="IPR003146">
    <property type="entry name" value="M14A_act_pep"/>
</dbReference>
<dbReference type="FunFam" id="3.40.630.10:FF:000084">
    <property type="entry name" value="Carboxypeptidase B2"/>
    <property type="match status" value="1"/>
</dbReference>
<dbReference type="Pfam" id="PF02244">
    <property type="entry name" value="Propep_M14"/>
    <property type="match status" value="1"/>
</dbReference>
<comment type="cofactor">
    <cofactor evidence="1">
        <name>Zn(2+)</name>
        <dbReference type="ChEBI" id="CHEBI:29105"/>
    </cofactor>
</comment>
<evidence type="ECO:0000256" key="2">
    <source>
        <dbReference type="ARBA" id="ARBA00003091"/>
    </source>
</evidence>
<dbReference type="GO" id="GO:0004181">
    <property type="term" value="F:metallocarboxypeptidase activity"/>
    <property type="evidence" value="ECO:0007669"/>
    <property type="project" value="InterPro"/>
</dbReference>
<accession>A0A0N4ZLN5</accession>
<sequence>MFLNYSFLLIIVLKVLCYDYNGYSLYDFEITKQSDIEVLDMIDNKFYYVDYWFRQDHVGGRVHMFVGPNISKEISIILDRANIPYNVTTKNWFPSSEKKRSRRTKSGEIDLYDFNSYDDIIEHLYKLEDRYKEFIKMKEIGKSYEGRSMYSFTIGYPSDHRKPVIFIENNIHAREWVTLTSLLLFIDDIIQNQQNYYDILKRMDLIIVPSINPDGYEYTRNIARIWRGNRNVTGNQRCGVDLNRNFPYGWKKKDSRCMTHSGESPASEPETKVLIKHIEENLEYIKGYVSVHSFGRLLLIPWGYQNDYYLEKHEELCDITTNMYNEILEKTGTSYTIGTTPGILYDVNGISTDYIASKGIEFAFTIELAPYSKEKHIAFYINKDMIPSSAKEFIVGINSFINQML</sequence>
<keyword evidence="11" id="KW-0482">Metalloprotease</keyword>
<evidence type="ECO:0000256" key="3">
    <source>
        <dbReference type="ARBA" id="ARBA00005988"/>
    </source>
</evidence>
<evidence type="ECO:0000256" key="4">
    <source>
        <dbReference type="ARBA" id="ARBA00022645"/>
    </source>
</evidence>
<evidence type="ECO:0000259" key="16">
    <source>
        <dbReference type="PROSITE" id="PS52035"/>
    </source>
</evidence>
<dbReference type="InterPro" id="IPR000834">
    <property type="entry name" value="Peptidase_M14"/>
</dbReference>
<evidence type="ECO:0000256" key="15">
    <source>
        <dbReference type="SAM" id="SignalP"/>
    </source>
</evidence>
<evidence type="ECO:0000256" key="1">
    <source>
        <dbReference type="ARBA" id="ARBA00001947"/>
    </source>
</evidence>
<dbReference type="PANTHER" id="PTHR11705">
    <property type="entry name" value="PROTEASE FAMILY M14 CARBOXYPEPTIDASE A,B"/>
    <property type="match status" value="1"/>
</dbReference>
<keyword evidence="4" id="KW-0121">Carboxypeptidase</keyword>
<evidence type="ECO:0000256" key="10">
    <source>
        <dbReference type="ARBA" id="ARBA00023026"/>
    </source>
</evidence>
<dbReference type="Gene3D" id="3.40.630.10">
    <property type="entry name" value="Zn peptidases"/>
    <property type="match status" value="1"/>
</dbReference>
<proteinExistence type="inferred from homology"/>
<evidence type="ECO:0000313" key="18">
    <source>
        <dbReference type="WBParaSite" id="PTRK_0000940900.1"/>
    </source>
</evidence>
<evidence type="ECO:0000256" key="6">
    <source>
        <dbReference type="ARBA" id="ARBA00022723"/>
    </source>
</evidence>
<dbReference type="GO" id="GO:0008270">
    <property type="term" value="F:zinc ion binding"/>
    <property type="evidence" value="ECO:0007669"/>
    <property type="project" value="InterPro"/>
</dbReference>
<evidence type="ECO:0000256" key="13">
    <source>
        <dbReference type="ARBA" id="ARBA00023157"/>
    </source>
</evidence>
<organism evidence="17 18">
    <name type="scientific">Parastrongyloides trichosuri</name>
    <name type="common">Possum-specific nematode worm</name>
    <dbReference type="NCBI Taxonomy" id="131310"/>
    <lineage>
        <taxon>Eukaryota</taxon>
        <taxon>Metazoa</taxon>
        <taxon>Ecdysozoa</taxon>
        <taxon>Nematoda</taxon>
        <taxon>Chromadorea</taxon>
        <taxon>Rhabditida</taxon>
        <taxon>Tylenchina</taxon>
        <taxon>Panagrolaimomorpha</taxon>
        <taxon>Strongyloidoidea</taxon>
        <taxon>Strongyloididae</taxon>
        <taxon>Parastrongyloides</taxon>
    </lineage>
</organism>
<evidence type="ECO:0000256" key="8">
    <source>
        <dbReference type="ARBA" id="ARBA00022801"/>
    </source>
</evidence>
<feature type="active site" description="Proton donor/acceptor" evidence="14">
    <location>
        <position position="367"/>
    </location>
</feature>
<dbReference type="Proteomes" id="UP000038045">
    <property type="component" value="Unplaced"/>
</dbReference>
<keyword evidence="5" id="KW-0645">Protease</keyword>
<dbReference type="SUPFAM" id="SSF53187">
    <property type="entry name" value="Zn-dependent exopeptidases"/>
    <property type="match status" value="1"/>
</dbReference>
<dbReference type="GO" id="GO:0006508">
    <property type="term" value="P:proteolysis"/>
    <property type="evidence" value="ECO:0007669"/>
    <property type="project" value="UniProtKB-KW"/>
</dbReference>
<dbReference type="Gene3D" id="3.30.70.340">
    <property type="entry name" value="Metallocarboxypeptidase-like"/>
    <property type="match status" value="1"/>
</dbReference>
<comment type="function">
    <text evidence="2">Extracellular metalloprotease that contributes to pathogenicity.</text>
</comment>
<dbReference type="PANTHER" id="PTHR11705:SF143">
    <property type="entry name" value="SLL0236 PROTEIN"/>
    <property type="match status" value="1"/>
</dbReference>
<feature type="chain" id="PRO_5005891898" evidence="15">
    <location>
        <begin position="18"/>
        <end position="405"/>
    </location>
</feature>
<keyword evidence="6" id="KW-0479">Metal-binding</keyword>
<evidence type="ECO:0000313" key="17">
    <source>
        <dbReference type="Proteomes" id="UP000038045"/>
    </source>
</evidence>
<feature type="domain" description="Peptidase M14" evidence="16">
    <location>
        <begin position="113"/>
        <end position="404"/>
    </location>
</feature>
<dbReference type="SUPFAM" id="SSF54897">
    <property type="entry name" value="Protease propeptides/inhibitors"/>
    <property type="match status" value="1"/>
</dbReference>
<feature type="signal peptide" evidence="15">
    <location>
        <begin position="1"/>
        <end position="17"/>
    </location>
</feature>
<protein>
    <submittedName>
        <fullName evidence="18">Peptidase_M14 domain-containing protein</fullName>
    </submittedName>
</protein>
<dbReference type="PROSITE" id="PS52035">
    <property type="entry name" value="PEPTIDASE_M14"/>
    <property type="match status" value="1"/>
</dbReference>
<keyword evidence="8" id="KW-0378">Hydrolase</keyword>
<keyword evidence="7 15" id="KW-0732">Signal</keyword>
<evidence type="ECO:0000256" key="5">
    <source>
        <dbReference type="ARBA" id="ARBA00022670"/>
    </source>
</evidence>
<name>A0A0N4ZLN5_PARTI</name>
<dbReference type="PRINTS" id="PR00765">
    <property type="entry name" value="CRBOXYPTASEA"/>
</dbReference>
<dbReference type="GO" id="GO:0005615">
    <property type="term" value="C:extracellular space"/>
    <property type="evidence" value="ECO:0007669"/>
    <property type="project" value="TreeGrafter"/>
</dbReference>
<dbReference type="AlphaFoldDB" id="A0A0N4ZLN5"/>
<keyword evidence="10" id="KW-0843">Virulence</keyword>
<evidence type="ECO:0000256" key="9">
    <source>
        <dbReference type="ARBA" id="ARBA00022833"/>
    </source>
</evidence>
<dbReference type="SMART" id="SM00631">
    <property type="entry name" value="Zn_pept"/>
    <property type="match status" value="1"/>
</dbReference>
<evidence type="ECO:0000256" key="7">
    <source>
        <dbReference type="ARBA" id="ARBA00022729"/>
    </source>
</evidence>
<keyword evidence="17" id="KW-1185">Reference proteome</keyword>
<dbReference type="Pfam" id="PF00246">
    <property type="entry name" value="Peptidase_M14"/>
    <property type="match status" value="1"/>
</dbReference>
<evidence type="ECO:0000256" key="14">
    <source>
        <dbReference type="PROSITE-ProRule" id="PRU01379"/>
    </source>
</evidence>
<keyword evidence="13" id="KW-1015">Disulfide bond</keyword>
<keyword evidence="12" id="KW-0865">Zymogen</keyword>
<evidence type="ECO:0000256" key="12">
    <source>
        <dbReference type="ARBA" id="ARBA00023145"/>
    </source>
</evidence>